<evidence type="ECO:0000256" key="1">
    <source>
        <dbReference type="ARBA" id="ARBA00004651"/>
    </source>
</evidence>
<dbReference type="Proteomes" id="UP000192872">
    <property type="component" value="Unassembled WGS sequence"/>
</dbReference>
<dbReference type="PANTHER" id="PTHR43163">
    <property type="entry name" value="DIPEPTIDE TRANSPORT SYSTEM PERMEASE PROTEIN DPPB-RELATED"/>
    <property type="match status" value="1"/>
</dbReference>
<evidence type="ECO:0000256" key="6">
    <source>
        <dbReference type="ARBA" id="ARBA00023136"/>
    </source>
</evidence>
<feature type="transmembrane region" description="Helical" evidence="7">
    <location>
        <begin position="12"/>
        <end position="33"/>
    </location>
</feature>
<evidence type="ECO:0000313" key="9">
    <source>
        <dbReference type="EMBL" id="OQW52740.1"/>
    </source>
</evidence>
<evidence type="ECO:0000256" key="4">
    <source>
        <dbReference type="ARBA" id="ARBA00022692"/>
    </source>
</evidence>
<name>A0A1W9HZH7_9HYPH</name>
<dbReference type="InterPro" id="IPR035906">
    <property type="entry name" value="MetI-like_sf"/>
</dbReference>
<protein>
    <submittedName>
        <fullName evidence="9">Peptide ABC transporter</fullName>
    </submittedName>
</protein>
<dbReference type="InterPro" id="IPR045621">
    <property type="entry name" value="BPD_transp_1_N"/>
</dbReference>
<dbReference type="EMBL" id="LWDL01000012">
    <property type="protein sequence ID" value="OQW52740.1"/>
    <property type="molecule type" value="Genomic_DNA"/>
</dbReference>
<evidence type="ECO:0000313" key="10">
    <source>
        <dbReference type="Proteomes" id="UP000192872"/>
    </source>
</evidence>
<evidence type="ECO:0000256" key="3">
    <source>
        <dbReference type="ARBA" id="ARBA00022475"/>
    </source>
</evidence>
<feature type="transmembrane region" description="Helical" evidence="7">
    <location>
        <begin position="105"/>
        <end position="129"/>
    </location>
</feature>
<feature type="domain" description="ABC transmembrane type-1" evidence="8">
    <location>
        <begin position="101"/>
        <end position="301"/>
    </location>
</feature>
<dbReference type="STRING" id="1827387.A4S15_06420"/>
<feature type="transmembrane region" description="Helical" evidence="7">
    <location>
        <begin position="149"/>
        <end position="171"/>
    </location>
</feature>
<dbReference type="GO" id="GO:0005886">
    <property type="term" value="C:plasma membrane"/>
    <property type="evidence" value="ECO:0007669"/>
    <property type="project" value="UniProtKB-SubCell"/>
</dbReference>
<gene>
    <name evidence="9" type="ORF">A4S15_06420</name>
</gene>
<accession>A0A1W9HZH7</accession>
<dbReference type="CDD" id="cd06261">
    <property type="entry name" value="TM_PBP2"/>
    <property type="match status" value="1"/>
</dbReference>
<feature type="transmembrane region" description="Helical" evidence="7">
    <location>
        <begin position="71"/>
        <end position="93"/>
    </location>
</feature>
<keyword evidence="3" id="KW-1003">Cell membrane</keyword>
<keyword evidence="6 7" id="KW-0472">Membrane</keyword>
<evidence type="ECO:0000256" key="7">
    <source>
        <dbReference type="RuleBase" id="RU363032"/>
    </source>
</evidence>
<feature type="transmembrane region" description="Helical" evidence="7">
    <location>
        <begin position="242"/>
        <end position="266"/>
    </location>
</feature>
<dbReference type="PANTHER" id="PTHR43163:SF6">
    <property type="entry name" value="DIPEPTIDE TRANSPORT SYSTEM PERMEASE PROTEIN DPPB-RELATED"/>
    <property type="match status" value="1"/>
</dbReference>
<comment type="subcellular location">
    <subcellularLocation>
        <location evidence="1 7">Cell membrane</location>
        <topology evidence="1 7">Multi-pass membrane protein</topology>
    </subcellularLocation>
</comment>
<evidence type="ECO:0000259" key="8">
    <source>
        <dbReference type="PROSITE" id="PS50928"/>
    </source>
</evidence>
<dbReference type="SUPFAM" id="SSF161098">
    <property type="entry name" value="MetI-like"/>
    <property type="match status" value="1"/>
</dbReference>
<dbReference type="Pfam" id="PF19300">
    <property type="entry name" value="BPD_transp_1_N"/>
    <property type="match status" value="1"/>
</dbReference>
<feature type="transmembrane region" description="Helical" evidence="7">
    <location>
        <begin position="183"/>
        <end position="207"/>
    </location>
</feature>
<organism evidence="9 10">
    <name type="scientific">Candidatus Raskinella chloraquaticus</name>
    <dbReference type="NCBI Taxonomy" id="1951219"/>
    <lineage>
        <taxon>Bacteria</taxon>
        <taxon>Pseudomonadati</taxon>
        <taxon>Pseudomonadota</taxon>
        <taxon>Alphaproteobacteria</taxon>
        <taxon>Hyphomicrobiales</taxon>
        <taxon>Phreatobacteraceae</taxon>
        <taxon>Candidatus Raskinella</taxon>
    </lineage>
</organism>
<evidence type="ECO:0000256" key="2">
    <source>
        <dbReference type="ARBA" id="ARBA00022448"/>
    </source>
</evidence>
<dbReference type="Pfam" id="PF00528">
    <property type="entry name" value="BPD_transp_1"/>
    <property type="match status" value="1"/>
</dbReference>
<dbReference type="AlphaFoldDB" id="A0A1W9HZH7"/>
<dbReference type="PROSITE" id="PS50928">
    <property type="entry name" value="ABC_TM1"/>
    <property type="match status" value="1"/>
</dbReference>
<dbReference type="GO" id="GO:0071916">
    <property type="term" value="F:dipeptide transmembrane transporter activity"/>
    <property type="evidence" value="ECO:0007669"/>
    <property type="project" value="TreeGrafter"/>
</dbReference>
<keyword evidence="5 7" id="KW-1133">Transmembrane helix</keyword>
<sequence>MDGLTARLRSGLVRLAGLAASLLAAAVVIFVAIDVLPGDPAAVVLGLNATPDALAALRSEHGFDQPAPWRFMAWIGALARGDFGISTTYRVAVAGLIGERLAVSVPLACLAMGLSLSWGLGLALLAAWQPRFSVVVTAFGEVGLAIPNFWLGLLLILTFAVGLGMLPSGGFPGWEAGWGALRALILPAIALALPQGAIIARLALALLNETLAEVYIRTAEAKGLSRAGVLVRHALPNAMVPLLALMGLQLSFLLGGSIIVENVFALPGLGRLMAQAIAQHDIITLRALIFLFAATILIVHSGVGIVQASIDPRLRRASGL</sequence>
<reference evidence="9 10" key="1">
    <citation type="journal article" date="2017" name="Water Res.">
        <title>Comammox in drinking water systems.</title>
        <authorList>
            <person name="Wang Y."/>
            <person name="Ma L."/>
            <person name="Mao Y."/>
            <person name="Jiang X."/>
            <person name="Xia Y."/>
            <person name="Yu K."/>
            <person name="Li B."/>
            <person name="Zhang T."/>
        </authorList>
    </citation>
    <scope>NUCLEOTIDE SEQUENCE [LARGE SCALE GENOMIC DNA]</scope>
    <source>
        <strain evidence="9">SG_bin8</strain>
    </source>
</reference>
<comment type="similarity">
    <text evidence="7">Belongs to the binding-protein-dependent transport system permease family.</text>
</comment>
<evidence type="ECO:0000256" key="5">
    <source>
        <dbReference type="ARBA" id="ARBA00022989"/>
    </source>
</evidence>
<keyword evidence="2 7" id="KW-0813">Transport</keyword>
<proteinExistence type="inferred from homology"/>
<comment type="caution">
    <text evidence="9">The sequence shown here is derived from an EMBL/GenBank/DDBJ whole genome shotgun (WGS) entry which is preliminary data.</text>
</comment>
<feature type="transmembrane region" description="Helical" evidence="7">
    <location>
        <begin position="287"/>
        <end position="310"/>
    </location>
</feature>
<dbReference type="InterPro" id="IPR000515">
    <property type="entry name" value="MetI-like"/>
</dbReference>
<keyword evidence="4 7" id="KW-0812">Transmembrane</keyword>
<dbReference type="Gene3D" id="1.10.3720.10">
    <property type="entry name" value="MetI-like"/>
    <property type="match status" value="1"/>
</dbReference>